<feature type="region of interest" description="Disordered" evidence="1">
    <location>
        <begin position="1"/>
        <end position="21"/>
    </location>
</feature>
<dbReference type="AlphaFoldDB" id="A0A0L9UM09"/>
<feature type="compositionally biased region" description="Polar residues" evidence="1">
    <location>
        <begin position="109"/>
        <end position="128"/>
    </location>
</feature>
<reference evidence="3" key="1">
    <citation type="journal article" date="2015" name="Proc. Natl. Acad. Sci. U.S.A.">
        <title>Genome sequencing of adzuki bean (Vigna angularis) provides insight into high starch and low fat accumulation and domestication.</title>
        <authorList>
            <person name="Yang K."/>
            <person name="Tian Z."/>
            <person name="Chen C."/>
            <person name="Luo L."/>
            <person name="Zhao B."/>
            <person name="Wang Z."/>
            <person name="Yu L."/>
            <person name="Li Y."/>
            <person name="Sun Y."/>
            <person name="Li W."/>
            <person name="Chen Y."/>
            <person name="Li Y."/>
            <person name="Zhang Y."/>
            <person name="Ai D."/>
            <person name="Zhao J."/>
            <person name="Shang C."/>
            <person name="Ma Y."/>
            <person name="Wu B."/>
            <person name="Wang M."/>
            <person name="Gao L."/>
            <person name="Sun D."/>
            <person name="Zhang P."/>
            <person name="Guo F."/>
            <person name="Wang W."/>
            <person name="Li Y."/>
            <person name="Wang J."/>
            <person name="Varshney R.K."/>
            <person name="Wang J."/>
            <person name="Ling H.Q."/>
            <person name="Wan P."/>
        </authorList>
    </citation>
    <scope>NUCLEOTIDE SEQUENCE</scope>
    <source>
        <strain evidence="3">cv. Jingnong 6</strain>
    </source>
</reference>
<accession>A0A0L9UM09</accession>
<organism evidence="2 3">
    <name type="scientific">Phaseolus angularis</name>
    <name type="common">Azuki bean</name>
    <name type="synonym">Vigna angularis</name>
    <dbReference type="NCBI Taxonomy" id="3914"/>
    <lineage>
        <taxon>Eukaryota</taxon>
        <taxon>Viridiplantae</taxon>
        <taxon>Streptophyta</taxon>
        <taxon>Embryophyta</taxon>
        <taxon>Tracheophyta</taxon>
        <taxon>Spermatophyta</taxon>
        <taxon>Magnoliopsida</taxon>
        <taxon>eudicotyledons</taxon>
        <taxon>Gunneridae</taxon>
        <taxon>Pentapetalae</taxon>
        <taxon>rosids</taxon>
        <taxon>fabids</taxon>
        <taxon>Fabales</taxon>
        <taxon>Fabaceae</taxon>
        <taxon>Papilionoideae</taxon>
        <taxon>50 kb inversion clade</taxon>
        <taxon>NPAAA clade</taxon>
        <taxon>indigoferoid/millettioid clade</taxon>
        <taxon>Phaseoleae</taxon>
        <taxon>Vigna</taxon>
    </lineage>
</organism>
<sequence length="128" mass="14588">MTNQKLPYTEISDSGAESSNTSTAFFSTVSNVRFSILTSRFTPTREWETCERFSDAKGARPDSRPEQRTLVQQRKQRMLVQKRTLTNRGRSPAEEAEDDRPVEDARPGHSSSRTLAQQRTLVQQRALV</sequence>
<name>A0A0L9UM09_PHAAN</name>
<proteinExistence type="predicted"/>
<evidence type="ECO:0000256" key="1">
    <source>
        <dbReference type="SAM" id="MobiDB-lite"/>
    </source>
</evidence>
<feature type="region of interest" description="Disordered" evidence="1">
    <location>
        <begin position="52"/>
        <end position="128"/>
    </location>
</feature>
<evidence type="ECO:0000313" key="3">
    <source>
        <dbReference type="Proteomes" id="UP000053144"/>
    </source>
</evidence>
<evidence type="ECO:0000313" key="2">
    <source>
        <dbReference type="EMBL" id="KOM43592.1"/>
    </source>
</evidence>
<gene>
    <name evidence="2" type="ORF">LR48_Vigan05g119700</name>
</gene>
<dbReference type="EMBL" id="CM003375">
    <property type="protein sequence ID" value="KOM43592.1"/>
    <property type="molecule type" value="Genomic_DNA"/>
</dbReference>
<protein>
    <submittedName>
        <fullName evidence="2">Uncharacterized protein</fullName>
    </submittedName>
</protein>
<dbReference type="Gramene" id="KOM43592">
    <property type="protein sequence ID" value="KOM43592"/>
    <property type="gene ID" value="LR48_Vigan05g119700"/>
</dbReference>
<feature type="compositionally biased region" description="Basic and acidic residues" evidence="1">
    <location>
        <begin position="52"/>
        <end position="67"/>
    </location>
</feature>
<dbReference type="Proteomes" id="UP000053144">
    <property type="component" value="Chromosome 5"/>
</dbReference>